<dbReference type="PANTHER" id="PTHR39515">
    <property type="entry name" value="CONSERVED PROTEIN"/>
    <property type="match status" value="1"/>
</dbReference>
<dbReference type="GO" id="GO:0003700">
    <property type="term" value="F:DNA-binding transcription factor activity"/>
    <property type="evidence" value="ECO:0007669"/>
    <property type="project" value="InterPro"/>
</dbReference>
<dbReference type="Proteomes" id="UP000198741">
    <property type="component" value="Chromosome I"/>
</dbReference>
<dbReference type="PROSITE" id="PS50995">
    <property type="entry name" value="HTH_MARR_2"/>
    <property type="match status" value="1"/>
</dbReference>
<dbReference type="InterPro" id="IPR023187">
    <property type="entry name" value="Tscrpt_reg_MarR-type_CS"/>
</dbReference>
<dbReference type="STRING" id="1090615.SAMN04515671_2973"/>
<evidence type="ECO:0000313" key="6">
    <source>
        <dbReference type="Proteomes" id="UP000198741"/>
    </source>
</evidence>
<keyword evidence="2 5" id="KW-0238">DNA-binding</keyword>
<dbReference type="SUPFAM" id="SSF46785">
    <property type="entry name" value="Winged helix' DNA-binding domain"/>
    <property type="match status" value="1"/>
</dbReference>
<keyword evidence="6" id="KW-1185">Reference proteome</keyword>
<evidence type="ECO:0000256" key="3">
    <source>
        <dbReference type="ARBA" id="ARBA00023163"/>
    </source>
</evidence>
<dbReference type="Gene3D" id="1.10.10.10">
    <property type="entry name" value="Winged helix-like DNA-binding domain superfamily/Winged helix DNA-binding domain"/>
    <property type="match status" value="1"/>
</dbReference>
<protein>
    <submittedName>
        <fullName evidence="5">DNA-binding transcriptional regulator, MarR family</fullName>
    </submittedName>
</protein>
<dbReference type="AlphaFoldDB" id="A0A1H0Q4Y6"/>
<dbReference type="InterPro" id="IPR036388">
    <property type="entry name" value="WH-like_DNA-bd_sf"/>
</dbReference>
<dbReference type="PROSITE" id="PS01117">
    <property type="entry name" value="HTH_MARR_1"/>
    <property type="match status" value="1"/>
</dbReference>
<dbReference type="RefSeq" id="WP_231988115.1">
    <property type="nucleotide sequence ID" value="NZ_LT629710.1"/>
</dbReference>
<evidence type="ECO:0000256" key="1">
    <source>
        <dbReference type="ARBA" id="ARBA00023015"/>
    </source>
</evidence>
<feature type="domain" description="HTH marR-type" evidence="4">
    <location>
        <begin position="16"/>
        <end position="148"/>
    </location>
</feature>
<keyword evidence="3" id="KW-0804">Transcription</keyword>
<keyword evidence="1" id="KW-0805">Transcription regulation</keyword>
<evidence type="ECO:0000256" key="2">
    <source>
        <dbReference type="ARBA" id="ARBA00023125"/>
    </source>
</evidence>
<proteinExistence type="predicted"/>
<organism evidence="5 6">
    <name type="scientific">Nakamurella panacisegetis</name>
    <dbReference type="NCBI Taxonomy" id="1090615"/>
    <lineage>
        <taxon>Bacteria</taxon>
        <taxon>Bacillati</taxon>
        <taxon>Actinomycetota</taxon>
        <taxon>Actinomycetes</taxon>
        <taxon>Nakamurellales</taxon>
        <taxon>Nakamurellaceae</taxon>
        <taxon>Nakamurella</taxon>
    </lineage>
</organism>
<dbReference type="PRINTS" id="PR00598">
    <property type="entry name" value="HTHMARR"/>
</dbReference>
<dbReference type="GO" id="GO:0003677">
    <property type="term" value="F:DNA binding"/>
    <property type="evidence" value="ECO:0007669"/>
    <property type="project" value="UniProtKB-KW"/>
</dbReference>
<reference evidence="5 6" key="1">
    <citation type="submission" date="2016-10" db="EMBL/GenBank/DDBJ databases">
        <authorList>
            <person name="de Groot N.N."/>
        </authorList>
    </citation>
    <scope>NUCLEOTIDE SEQUENCE [LARGE SCALE GENOMIC DNA]</scope>
    <source>
        <strain evidence="6">P4-7,KCTC 19426,CECT 7604</strain>
    </source>
</reference>
<dbReference type="InterPro" id="IPR000835">
    <property type="entry name" value="HTH_MarR-typ"/>
</dbReference>
<name>A0A1H0Q4Y6_9ACTN</name>
<gene>
    <name evidence="5" type="ORF">SAMN04515671_2973</name>
</gene>
<dbReference type="InterPro" id="IPR052526">
    <property type="entry name" value="HTH-type_Bedaq_tolerance"/>
</dbReference>
<accession>A0A1H0Q4Y6</accession>
<evidence type="ECO:0000313" key="5">
    <source>
        <dbReference type="EMBL" id="SDP11738.1"/>
    </source>
</evidence>
<evidence type="ECO:0000259" key="4">
    <source>
        <dbReference type="PROSITE" id="PS50995"/>
    </source>
</evidence>
<dbReference type="EMBL" id="LT629710">
    <property type="protein sequence ID" value="SDP11738.1"/>
    <property type="molecule type" value="Genomic_DNA"/>
</dbReference>
<dbReference type="PANTHER" id="PTHR39515:SF2">
    <property type="entry name" value="HTH-TYPE TRANSCRIPTIONAL REGULATOR RV0880"/>
    <property type="match status" value="1"/>
</dbReference>
<dbReference type="Pfam" id="PF01047">
    <property type="entry name" value="MarR"/>
    <property type="match status" value="1"/>
</dbReference>
<dbReference type="SMART" id="SM00347">
    <property type="entry name" value="HTH_MARR"/>
    <property type="match status" value="1"/>
</dbReference>
<sequence>MTTIEQPETGVPPEISMDAISALRGAILILSRRLRHQQAGDELSPSESAVLARIGRSGPMTPGQLARCEHVQPPSMTRIIERLETRGYLRREPDPADRRQILVSRTPAGDEFAAQSRAVRTAWLSRQVGKLDLDQQRALAAAASALTALADQE</sequence>
<dbReference type="InterPro" id="IPR036390">
    <property type="entry name" value="WH_DNA-bd_sf"/>
</dbReference>